<evidence type="ECO:0000313" key="5">
    <source>
        <dbReference type="Proteomes" id="UP000583101"/>
    </source>
</evidence>
<dbReference type="Gene3D" id="1.25.40.10">
    <property type="entry name" value="Tetratricopeptide repeat domain"/>
    <property type="match status" value="1"/>
</dbReference>
<dbReference type="SMART" id="SM00028">
    <property type="entry name" value="TPR"/>
    <property type="match status" value="2"/>
</dbReference>
<evidence type="ECO:0000256" key="1">
    <source>
        <dbReference type="SAM" id="Phobius"/>
    </source>
</evidence>
<sequence length="127" mass="14633">MKRIILIFASVIVLIVIGRLFYFMLFDKNSTTNVQDIKSDLQSGRYDYNLGTQKMKEKDFSGAENHFLEVIKYKDQVEKDIYINTLVNLGICCANQQKLADAEKYWKEAASMGDEDAAKNLRLLHQS</sequence>
<keyword evidence="1" id="KW-0472">Membrane</keyword>
<protein>
    <submittedName>
        <fullName evidence="2">Tetratricopeptide (TPR) repeat protein</fullName>
    </submittedName>
</protein>
<evidence type="ECO:0000313" key="3">
    <source>
        <dbReference type="EMBL" id="TEW68879.1"/>
    </source>
</evidence>
<feature type="transmembrane region" description="Helical" evidence="1">
    <location>
        <begin position="5"/>
        <end position="25"/>
    </location>
</feature>
<dbReference type="OrthoDB" id="798269at2"/>
<evidence type="ECO:0000313" key="4">
    <source>
        <dbReference type="Proteomes" id="UP000297248"/>
    </source>
</evidence>
<accession>A0A4Y8AK50</accession>
<keyword evidence="1" id="KW-0812">Transmembrane</keyword>
<dbReference type="Proteomes" id="UP000583101">
    <property type="component" value="Unassembled WGS sequence"/>
</dbReference>
<proteinExistence type="predicted"/>
<reference evidence="3 4" key="1">
    <citation type="journal article" date="2016" name="Int. J. Syst. Evol. Microbiol.">
        <title>Proposal of Mucilaginibacter phyllosphaerae sp. nov. isolated from the phyllosphere of Galium album.</title>
        <authorList>
            <person name="Aydogan E.L."/>
            <person name="Busse H.J."/>
            <person name="Moser G."/>
            <person name="Muller C."/>
            <person name="Kampfer P."/>
            <person name="Glaeser S.P."/>
        </authorList>
    </citation>
    <scope>NUCLEOTIDE SEQUENCE [LARGE SCALE GENOMIC DNA]</scope>
    <source>
        <strain evidence="3 4">PP-F2FG21</strain>
    </source>
</reference>
<dbReference type="Proteomes" id="UP000297248">
    <property type="component" value="Unassembled WGS sequence"/>
</dbReference>
<comment type="caution">
    <text evidence="3">The sequence shown here is derived from an EMBL/GenBank/DDBJ whole genome shotgun (WGS) entry which is preliminary data.</text>
</comment>
<dbReference type="InterPro" id="IPR011990">
    <property type="entry name" value="TPR-like_helical_dom_sf"/>
</dbReference>
<dbReference type="EMBL" id="JACIEG010000001">
    <property type="protein sequence ID" value="MBB3968098.1"/>
    <property type="molecule type" value="Genomic_DNA"/>
</dbReference>
<dbReference type="InterPro" id="IPR019734">
    <property type="entry name" value="TPR_rpt"/>
</dbReference>
<dbReference type="RefSeq" id="WP_134334718.1">
    <property type="nucleotide sequence ID" value="NZ_BMCZ01000001.1"/>
</dbReference>
<keyword evidence="5" id="KW-1185">Reference proteome</keyword>
<dbReference type="SUPFAM" id="SSF48452">
    <property type="entry name" value="TPR-like"/>
    <property type="match status" value="1"/>
</dbReference>
<name>A0A4Y8AK50_9SPHI</name>
<keyword evidence="1" id="KW-1133">Transmembrane helix</keyword>
<organism evidence="3 4">
    <name type="scientific">Mucilaginibacter phyllosphaerae</name>
    <dbReference type="NCBI Taxonomy" id="1812349"/>
    <lineage>
        <taxon>Bacteria</taxon>
        <taxon>Pseudomonadati</taxon>
        <taxon>Bacteroidota</taxon>
        <taxon>Sphingobacteriia</taxon>
        <taxon>Sphingobacteriales</taxon>
        <taxon>Sphingobacteriaceae</taxon>
        <taxon>Mucilaginibacter</taxon>
    </lineage>
</organism>
<reference evidence="3" key="2">
    <citation type="submission" date="2019-03" db="EMBL/GenBank/DDBJ databases">
        <authorList>
            <person name="Yan Y.-Q."/>
            <person name="Du Z.-J."/>
        </authorList>
    </citation>
    <scope>NUCLEOTIDE SEQUENCE</scope>
    <source>
        <strain evidence="3">PP-F2FG21</strain>
    </source>
</reference>
<dbReference type="AlphaFoldDB" id="A0A4Y8AK50"/>
<dbReference type="EMBL" id="SNQG01000001">
    <property type="protein sequence ID" value="TEW68879.1"/>
    <property type="molecule type" value="Genomic_DNA"/>
</dbReference>
<reference evidence="2 5" key="3">
    <citation type="submission" date="2020-08" db="EMBL/GenBank/DDBJ databases">
        <title>Genomic Encyclopedia of Type Strains, Phase IV (KMG-IV): sequencing the most valuable type-strain genomes for metagenomic binning, comparative biology and taxonomic classification.</title>
        <authorList>
            <person name="Goeker M."/>
        </authorList>
    </citation>
    <scope>NUCLEOTIDE SEQUENCE [LARGE SCALE GENOMIC DNA]</scope>
    <source>
        <strain evidence="2 5">DSM 100995</strain>
    </source>
</reference>
<evidence type="ECO:0000313" key="2">
    <source>
        <dbReference type="EMBL" id="MBB3968098.1"/>
    </source>
</evidence>
<gene>
    <name evidence="3" type="ORF">E2R65_01585</name>
    <name evidence="2" type="ORF">GGR35_000684</name>
</gene>